<evidence type="ECO:0000256" key="6">
    <source>
        <dbReference type="ARBA" id="ARBA00023027"/>
    </source>
</evidence>
<dbReference type="InterPro" id="IPR052530">
    <property type="entry name" value="NAD(P)H_nitroreductase"/>
</dbReference>
<dbReference type="GO" id="GO:0016491">
    <property type="term" value="F:oxidoreductase activity"/>
    <property type="evidence" value="ECO:0007669"/>
    <property type="project" value="UniProtKB-UniRule"/>
</dbReference>
<protein>
    <recommendedName>
        <fullName evidence="7">Putative NAD(P)H nitroreductase</fullName>
        <ecNumber evidence="7">1.-.-.-</ecNumber>
    </recommendedName>
</protein>
<keyword evidence="2 7" id="KW-0285">Flavoprotein</keyword>
<dbReference type="InterPro" id="IPR026021">
    <property type="entry name" value="YdjA-like"/>
</dbReference>
<name>A0AB39R1V7_9ACTN</name>
<evidence type="ECO:0000256" key="3">
    <source>
        <dbReference type="ARBA" id="ARBA00022643"/>
    </source>
</evidence>
<accession>A0AB39R1V7</accession>
<evidence type="ECO:0000256" key="5">
    <source>
        <dbReference type="ARBA" id="ARBA00023002"/>
    </source>
</evidence>
<keyword evidence="5 7" id="KW-0560">Oxidoreductase</keyword>
<proteinExistence type="inferred from homology"/>
<evidence type="ECO:0000256" key="7">
    <source>
        <dbReference type="PIRNR" id="PIRNR000232"/>
    </source>
</evidence>
<dbReference type="RefSeq" id="WP_369228500.1">
    <property type="nucleotide sequence ID" value="NZ_CP163442.1"/>
</dbReference>
<evidence type="ECO:0000256" key="4">
    <source>
        <dbReference type="ARBA" id="ARBA00022857"/>
    </source>
</evidence>
<feature type="binding site" description="in other chain" evidence="8">
    <location>
        <begin position="18"/>
        <end position="20"/>
    </location>
    <ligand>
        <name>FMN</name>
        <dbReference type="ChEBI" id="CHEBI:58210"/>
        <note>ligand shared between dimeric partners</note>
    </ligand>
</feature>
<dbReference type="PANTHER" id="PTHR43821">
    <property type="entry name" value="NAD(P)H NITROREDUCTASE YDJA-RELATED"/>
    <property type="match status" value="1"/>
</dbReference>
<evidence type="ECO:0000256" key="9">
    <source>
        <dbReference type="SAM" id="MobiDB-lite"/>
    </source>
</evidence>
<organism evidence="11">
    <name type="scientific">Streptomyces sp. R39</name>
    <dbReference type="NCBI Taxonomy" id="3238631"/>
    <lineage>
        <taxon>Bacteria</taxon>
        <taxon>Bacillati</taxon>
        <taxon>Actinomycetota</taxon>
        <taxon>Actinomycetes</taxon>
        <taxon>Kitasatosporales</taxon>
        <taxon>Streptomycetaceae</taxon>
        <taxon>Streptomyces</taxon>
    </lineage>
</organism>
<sequence>MIPAPATAEAVLHAVLVRRSYARLTDPAPTRAQLEVLVQAAATAPDHGRLRPWRLIPVTGHERNRLGDVLGEAAATPQQAHRAVSNVLRAPMLLSIVLTPEADHPRVPPWEQLAATAGMVTTLTLLLDSHDWASIWRTGPAVDAPQVRKHLGIRDEEKLLGWLYIGTRPQAETVRQRQPPDTSGKINWTYAPAES</sequence>
<dbReference type="InterPro" id="IPR000415">
    <property type="entry name" value="Nitroreductase-like"/>
</dbReference>
<dbReference type="SUPFAM" id="SSF55469">
    <property type="entry name" value="FMN-dependent nitroreductase-like"/>
    <property type="match status" value="1"/>
</dbReference>
<feature type="domain" description="Nitroreductase" evidence="10">
    <location>
        <begin position="18"/>
        <end position="166"/>
    </location>
</feature>
<evidence type="ECO:0000256" key="1">
    <source>
        <dbReference type="ARBA" id="ARBA00007118"/>
    </source>
</evidence>
<dbReference type="InterPro" id="IPR029479">
    <property type="entry name" value="Nitroreductase"/>
</dbReference>
<dbReference type="Gene3D" id="3.40.109.10">
    <property type="entry name" value="NADH Oxidase"/>
    <property type="match status" value="1"/>
</dbReference>
<gene>
    <name evidence="11" type="ORF">AB5J52_48525</name>
</gene>
<feature type="binding site" description="in other chain" evidence="8">
    <location>
        <begin position="136"/>
        <end position="138"/>
    </location>
    <ligand>
        <name>FMN</name>
        <dbReference type="ChEBI" id="CHEBI:58210"/>
        <note>ligand shared between dimeric partners</note>
    </ligand>
</feature>
<keyword evidence="11" id="KW-0614">Plasmid</keyword>
<keyword evidence="3 7" id="KW-0288">FMN</keyword>
<dbReference type="CDD" id="cd02135">
    <property type="entry name" value="YdjA-like"/>
    <property type="match status" value="1"/>
</dbReference>
<dbReference type="Pfam" id="PF00881">
    <property type="entry name" value="Nitroreductase"/>
    <property type="match status" value="1"/>
</dbReference>
<dbReference type="EMBL" id="CP163442">
    <property type="protein sequence ID" value="XDQ49977.1"/>
    <property type="molecule type" value="Genomic_DNA"/>
</dbReference>
<evidence type="ECO:0000259" key="10">
    <source>
        <dbReference type="Pfam" id="PF00881"/>
    </source>
</evidence>
<dbReference type="PIRSF" id="PIRSF000232">
    <property type="entry name" value="YdjA"/>
    <property type="match status" value="1"/>
</dbReference>
<reference evidence="11" key="1">
    <citation type="submission" date="2024-07" db="EMBL/GenBank/DDBJ databases">
        <authorList>
            <person name="Yu S.T."/>
        </authorList>
    </citation>
    <scope>NUCLEOTIDE SEQUENCE</scope>
    <source>
        <strain evidence="11">R39</strain>
        <plasmid evidence="11">unnamed1</plasmid>
    </source>
</reference>
<evidence type="ECO:0000256" key="8">
    <source>
        <dbReference type="PIRSR" id="PIRSR000232-1"/>
    </source>
</evidence>
<comment type="similarity">
    <text evidence="1 7">Belongs to the nitroreductase family.</text>
</comment>
<feature type="region of interest" description="Disordered" evidence="9">
    <location>
        <begin position="173"/>
        <end position="195"/>
    </location>
</feature>
<dbReference type="AlphaFoldDB" id="A0AB39R1V7"/>
<keyword evidence="4 7" id="KW-0521">NADP</keyword>
<feature type="binding site" evidence="8">
    <location>
        <position position="47"/>
    </location>
    <ligand>
        <name>FMN</name>
        <dbReference type="ChEBI" id="CHEBI:58210"/>
        <note>ligand shared between dimeric partners</note>
    </ligand>
</feature>
<keyword evidence="6 7" id="KW-0520">NAD</keyword>
<geneLocation type="plasmid" evidence="11">
    <name>unnamed1</name>
</geneLocation>
<comment type="cofactor">
    <cofactor evidence="8">
        <name>FMN</name>
        <dbReference type="ChEBI" id="CHEBI:58210"/>
    </cofactor>
    <text evidence="8">Binds 1 FMN per subunit.</text>
</comment>
<evidence type="ECO:0000256" key="2">
    <source>
        <dbReference type="ARBA" id="ARBA00022630"/>
    </source>
</evidence>
<evidence type="ECO:0000313" key="11">
    <source>
        <dbReference type="EMBL" id="XDQ49977.1"/>
    </source>
</evidence>
<dbReference type="EC" id="1.-.-.-" evidence="7"/>
<dbReference type="PANTHER" id="PTHR43821:SF1">
    <property type="entry name" value="NAD(P)H NITROREDUCTASE YDJA-RELATED"/>
    <property type="match status" value="1"/>
</dbReference>